<proteinExistence type="predicted"/>
<keyword evidence="1" id="KW-0812">Transmembrane</keyword>
<gene>
    <name evidence="3" type="ORF">EDD59_10834</name>
</gene>
<evidence type="ECO:0000313" key="3">
    <source>
        <dbReference type="EMBL" id="TCS79453.1"/>
    </source>
</evidence>
<evidence type="ECO:0000259" key="2">
    <source>
        <dbReference type="Pfam" id="PF14285"/>
    </source>
</evidence>
<dbReference type="RefSeq" id="WP_165920886.1">
    <property type="nucleotide sequence ID" value="NZ_DAIQXH010000126.1"/>
</dbReference>
<feature type="domain" description="DUF4367" evidence="2">
    <location>
        <begin position="214"/>
        <end position="326"/>
    </location>
</feature>
<keyword evidence="4" id="KW-1185">Reference proteome</keyword>
<feature type="transmembrane region" description="Helical" evidence="1">
    <location>
        <begin position="142"/>
        <end position="161"/>
    </location>
</feature>
<sequence length="333" mass="38422">MEHNVKLSLQEEVKKDARKIEKEIAGNPALKNVKVSEKMENQLFLRIKEYKKKYVKKPNTEKSAFEILLEPASDIACGTNHNAEGLLSEKERGALSLDRKLLNKKNDEIKLEEVNKKYHKHLNDSNGGTKSRTFHMPRKKRLLVALAAVLVLVAGLSMTSVGSKSYLKTLLDKWAGKQDTQTIDVKDMEKQNTEDEKEVSAYAEIRKKLGVVTVRFGYMPKGMKFQNINIDEEQKSARLFYRYNGQIIRYTIYLNDADSSFGQKKEDKLEGKFTVETDIETLTVEEYEMKESEESRFVTNFSYKGVNYQLKGVMDRKDFVKILKNIIYFNKSA</sequence>
<comment type="caution">
    <text evidence="3">The sequence shown here is derived from an EMBL/GenBank/DDBJ whole genome shotgun (WGS) entry which is preliminary data.</text>
</comment>
<protein>
    <submittedName>
        <fullName evidence="3">Uncharacterized protein DUF4367</fullName>
    </submittedName>
</protein>
<reference evidence="3 4" key="1">
    <citation type="submission" date="2019-03" db="EMBL/GenBank/DDBJ databases">
        <title>Genomic Encyclopedia of Type Strains, Phase IV (KMG-IV): sequencing the most valuable type-strain genomes for metagenomic binning, comparative biology and taxonomic classification.</title>
        <authorList>
            <person name="Goeker M."/>
        </authorList>
    </citation>
    <scope>NUCLEOTIDE SEQUENCE [LARGE SCALE GENOMIC DNA]</scope>
    <source>
        <strain evidence="3 4">DSM 29489</strain>
    </source>
</reference>
<keyword evidence="1" id="KW-1133">Transmembrane helix</keyword>
<dbReference type="Proteomes" id="UP000295726">
    <property type="component" value="Unassembled WGS sequence"/>
</dbReference>
<dbReference type="EMBL" id="SLZZ01000008">
    <property type="protein sequence ID" value="TCS79453.1"/>
    <property type="molecule type" value="Genomic_DNA"/>
</dbReference>
<dbReference type="Pfam" id="PF14285">
    <property type="entry name" value="DUF4367"/>
    <property type="match status" value="1"/>
</dbReference>
<organism evidence="3 4">
    <name type="scientific">Muricomes intestini</name>
    <dbReference type="NCBI Taxonomy" id="1796634"/>
    <lineage>
        <taxon>Bacteria</taxon>
        <taxon>Bacillati</taxon>
        <taxon>Bacillota</taxon>
        <taxon>Clostridia</taxon>
        <taxon>Lachnospirales</taxon>
        <taxon>Lachnospiraceae</taxon>
        <taxon>Muricomes</taxon>
    </lineage>
</organism>
<dbReference type="AlphaFoldDB" id="A0A4R3K9C8"/>
<keyword evidence="1" id="KW-0472">Membrane</keyword>
<name>A0A4R3K9C8_9FIRM</name>
<evidence type="ECO:0000313" key="4">
    <source>
        <dbReference type="Proteomes" id="UP000295726"/>
    </source>
</evidence>
<evidence type="ECO:0000256" key="1">
    <source>
        <dbReference type="SAM" id="Phobius"/>
    </source>
</evidence>
<accession>A0A4R3K9C8</accession>
<dbReference type="InterPro" id="IPR025377">
    <property type="entry name" value="DUF4367"/>
</dbReference>